<dbReference type="KEGG" id="pmrn:116950492"/>
<dbReference type="NCBIfam" id="TIGR00879">
    <property type="entry name" value="SP"/>
    <property type="match status" value="1"/>
</dbReference>
<dbReference type="InterPro" id="IPR020846">
    <property type="entry name" value="MFS_dom"/>
</dbReference>
<dbReference type="GO" id="GO:0055056">
    <property type="term" value="F:D-glucose transmembrane transporter activity"/>
    <property type="evidence" value="ECO:0007669"/>
    <property type="project" value="UniProtKB-ARBA"/>
</dbReference>
<dbReference type="PANTHER" id="PTHR23503">
    <property type="entry name" value="SOLUTE CARRIER FAMILY 2"/>
    <property type="match status" value="1"/>
</dbReference>
<dbReference type="Gene3D" id="1.20.1250.20">
    <property type="entry name" value="MFS general substrate transporter like domains"/>
    <property type="match status" value="1"/>
</dbReference>
<evidence type="ECO:0000256" key="3">
    <source>
        <dbReference type="ARBA" id="ARBA00022692"/>
    </source>
</evidence>
<evidence type="ECO:0000256" key="4">
    <source>
        <dbReference type="ARBA" id="ARBA00022989"/>
    </source>
</evidence>
<feature type="transmembrane region" description="Helical" evidence="8">
    <location>
        <begin position="434"/>
        <end position="453"/>
    </location>
</feature>
<feature type="transmembrane region" description="Helical" evidence="8">
    <location>
        <begin position="338"/>
        <end position="360"/>
    </location>
</feature>
<dbReference type="PROSITE" id="PS50850">
    <property type="entry name" value="MFS"/>
    <property type="match status" value="1"/>
</dbReference>
<evidence type="ECO:0000256" key="2">
    <source>
        <dbReference type="ARBA" id="ARBA00022448"/>
    </source>
</evidence>
<feature type="transmembrane region" description="Helical" evidence="8">
    <location>
        <begin position="66"/>
        <end position="89"/>
    </location>
</feature>
<keyword evidence="11" id="KW-1185">Reference proteome</keyword>
<keyword evidence="5 8" id="KW-0472">Membrane</keyword>
<evidence type="ECO:0000256" key="5">
    <source>
        <dbReference type="ARBA" id="ARBA00023136"/>
    </source>
</evidence>
<feature type="chain" id="PRO_5042538006" evidence="9">
    <location>
        <begin position="27"/>
        <end position="498"/>
    </location>
</feature>
<feature type="transmembrane region" description="Helical" evidence="8">
    <location>
        <begin position="275"/>
        <end position="298"/>
    </location>
</feature>
<feature type="transmembrane region" description="Helical" evidence="8">
    <location>
        <begin position="310"/>
        <end position="331"/>
    </location>
</feature>
<feature type="transmembrane region" description="Helical" evidence="8">
    <location>
        <begin position="126"/>
        <end position="147"/>
    </location>
</feature>
<evidence type="ECO:0000313" key="11">
    <source>
        <dbReference type="Proteomes" id="UP001318040"/>
    </source>
</evidence>
<proteinExistence type="inferred from homology"/>
<dbReference type="GO" id="GO:0046323">
    <property type="term" value="P:D-glucose import"/>
    <property type="evidence" value="ECO:0007669"/>
    <property type="project" value="TreeGrafter"/>
</dbReference>
<protein>
    <submittedName>
        <fullName evidence="12">Solute carrier family 2, facilitated glucose transporter member 1-like</fullName>
    </submittedName>
</protein>
<dbReference type="InterPro" id="IPR003663">
    <property type="entry name" value="Sugar/inositol_transpt"/>
</dbReference>
<sequence>MPGKTANKSQLTAPLLVSVCAAVLSSFEFGYNIGVTNAPEQIIRRFYNATWLGRHGVAMPPSSLTAVWALSVAIFAVGGMVSALMVGALTSKYSRRNCLMANNALALLGGTLMAISKAASSYETLVAGRLIVGLYCGLSTGLVPMYIGELSPTELRGALGTLHQLAVVIGILFAQVLGMESLLGSESLWPLLLGFTMVPSVAQLAVLPFCPKSPRYLLINEGLDKEARQVLVRLRGTGDVERDMQEMREEQRQMQREESVSVLSLLRSRAYRQPLLVSVVLHLSQQFSGINAIFFYSTSIFTNAGVPNPVYATIGAGAVNVAFTVVSLFLVERAGRRTLHLVGLAGMGVCAIIMTIALSLQKTLLWMSYVSIVAIFGFVALFEIGPGPIPWFIVAELFSQGPRPAAIAIAGCVNWTANFLVSMCFQYIEELTGPYVFVIFVVLLALFCLFTYFKVPETKGRSFEEIAAAFGGDAATASIGTRPHDKEEAHGLQSESQV</sequence>
<keyword evidence="9" id="KW-0732">Signal</keyword>
<comment type="similarity">
    <text evidence="6">Belongs to the major facilitator superfamily. Sugar transporter (TC 2.A.1.1) family.</text>
</comment>
<evidence type="ECO:0000259" key="10">
    <source>
        <dbReference type="PROSITE" id="PS50850"/>
    </source>
</evidence>
<dbReference type="PANTHER" id="PTHR23503:SF8">
    <property type="entry name" value="FACILITATED GLUCOSE TRANSPORTER PROTEIN 1"/>
    <property type="match status" value="1"/>
</dbReference>
<evidence type="ECO:0000256" key="7">
    <source>
        <dbReference type="SAM" id="MobiDB-lite"/>
    </source>
</evidence>
<dbReference type="PROSITE" id="PS00216">
    <property type="entry name" value="SUGAR_TRANSPORT_1"/>
    <property type="match status" value="1"/>
</dbReference>
<dbReference type="Proteomes" id="UP001318040">
    <property type="component" value="Chromosome 39"/>
</dbReference>
<evidence type="ECO:0000256" key="9">
    <source>
        <dbReference type="SAM" id="SignalP"/>
    </source>
</evidence>
<dbReference type="GO" id="GO:0005886">
    <property type="term" value="C:plasma membrane"/>
    <property type="evidence" value="ECO:0007669"/>
    <property type="project" value="TreeGrafter"/>
</dbReference>
<dbReference type="InterPro" id="IPR005829">
    <property type="entry name" value="Sugar_transporter_CS"/>
</dbReference>
<feature type="transmembrane region" description="Helical" evidence="8">
    <location>
        <begin position="405"/>
        <end position="428"/>
    </location>
</feature>
<comment type="subcellular location">
    <subcellularLocation>
        <location evidence="1">Membrane</location>
        <topology evidence="1">Multi-pass membrane protein</topology>
    </subcellularLocation>
</comment>
<dbReference type="InterPro" id="IPR005828">
    <property type="entry name" value="MFS_sugar_transport-like"/>
</dbReference>
<evidence type="ECO:0000256" key="1">
    <source>
        <dbReference type="ARBA" id="ARBA00004141"/>
    </source>
</evidence>
<dbReference type="SUPFAM" id="SSF103473">
    <property type="entry name" value="MFS general substrate transporter"/>
    <property type="match status" value="1"/>
</dbReference>
<dbReference type="Pfam" id="PF00083">
    <property type="entry name" value="Sugar_tr"/>
    <property type="match status" value="1"/>
</dbReference>
<dbReference type="InterPro" id="IPR036259">
    <property type="entry name" value="MFS_trans_sf"/>
</dbReference>
<evidence type="ECO:0000256" key="6">
    <source>
        <dbReference type="RuleBase" id="RU003346"/>
    </source>
</evidence>
<feature type="domain" description="Major facilitator superfamily (MFS) profile" evidence="10">
    <location>
        <begin position="18"/>
        <end position="459"/>
    </location>
</feature>
<feature type="transmembrane region" description="Helical" evidence="8">
    <location>
        <begin position="366"/>
        <end position="384"/>
    </location>
</feature>
<dbReference type="InterPro" id="IPR045263">
    <property type="entry name" value="GLUT"/>
</dbReference>
<feature type="signal peptide" evidence="9">
    <location>
        <begin position="1"/>
        <end position="26"/>
    </location>
</feature>
<organism evidence="11 12">
    <name type="scientific">Petromyzon marinus</name>
    <name type="common">Sea lamprey</name>
    <dbReference type="NCBI Taxonomy" id="7757"/>
    <lineage>
        <taxon>Eukaryota</taxon>
        <taxon>Metazoa</taxon>
        <taxon>Chordata</taxon>
        <taxon>Craniata</taxon>
        <taxon>Vertebrata</taxon>
        <taxon>Cyclostomata</taxon>
        <taxon>Hyperoartia</taxon>
        <taxon>Petromyzontiformes</taxon>
        <taxon>Petromyzontidae</taxon>
        <taxon>Petromyzon</taxon>
    </lineage>
</organism>
<name>A0AAJ7X7L1_PETMA</name>
<accession>A0AAJ7X7L1</accession>
<gene>
    <name evidence="12" type="primary">LOC116950492</name>
</gene>
<dbReference type="AlphaFoldDB" id="A0AAJ7X7L1"/>
<feature type="transmembrane region" description="Helical" evidence="8">
    <location>
        <begin position="101"/>
        <end position="120"/>
    </location>
</feature>
<feature type="transmembrane region" description="Helical" evidence="8">
    <location>
        <begin position="189"/>
        <end position="210"/>
    </location>
</feature>
<dbReference type="PRINTS" id="PR00171">
    <property type="entry name" value="SUGRTRNSPORT"/>
</dbReference>
<dbReference type="FunFam" id="1.20.1250.20:FF:000029">
    <property type="entry name" value="solute carrier family 2, facilitated glucose transporter member 4"/>
    <property type="match status" value="1"/>
</dbReference>
<feature type="region of interest" description="Disordered" evidence="7">
    <location>
        <begin position="478"/>
        <end position="498"/>
    </location>
</feature>
<evidence type="ECO:0000313" key="12">
    <source>
        <dbReference type="RefSeq" id="XP_032824180.1"/>
    </source>
</evidence>
<dbReference type="RefSeq" id="XP_032824180.1">
    <property type="nucleotide sequence ID" value="XM_032968289.1"/>
</dbReference>
<keyword evidence="4 8" id="KW-1133">Transmembrane helix</keyword>
<keyword evidence="2 6" id="KW-0813">Transport</keyword>
<feature type="transmembrane region" description="Helical" evidence="8">
    <location>
        <begin position="159"/>
        <end position="177"/>
    </location>
</feature>
<keyword evidence="3 8" id="KW-0812">Transmembrane</keyword>
<dbReference type="GeneID" id="116950492"/>
<dbReference type="CDD" id="cd17431">
    <property type="entry name" value="MFS_GLUT_Class1"/>
    <property type="match status" value="1"/>
</dbReference>
<dbReference type="PROSITE" id="PS00217">
    <property type="entry name" value="SUGAR_TRANSPORT_2"/>
    <property type="match status" value="1"/>
</dbReference>
<dbReference type="GO" id="GO:0070837">
    <property type="term" value="P:dehydroascorbic acid transport"/>
    <property type="evidence" value="ECO:0007669"/>
    <property type="project" value="TreeGrafter"/>
</dbReference>
<evidence type="ECO:0000256" key="8">
    <source>
        <dbReference type="SAM" id="Phobius"/>
    </source>
</evidence>
<reference evidence="12" key="1">
    <citation type="submission" date="2025-08" db="UniProtKB">
        <authorList>
            <consortium name="RefSeq"/>
        </authorList>
    </citation>
    <scope>IDENTIFICATION</scope>
    <source>
        <tissue evidence="12">Sperm</tissue>
    </source>
</reference>